<gene>
    <name evidence="2" type="ORF">HQ945_22000</name>
</gene>
<sequence length="89" mass="9934">MRSNKAREQERAPRKGVSDVERARKHVEAARRAADASLERAKAAPRPHEITNPVFVALFDAHQQDREALFAAMRALDAARTDESADDLV</sequence>
<dbReference type="EMBL" id="JABUMX010000008">
    <property type="protein sequence ID" value="NTS33937.1"/>
    <property type="molecule type" value="Genomic_DNA"/>
</dbReference>
<name>A0A849VZV4_9HYPH</name>
<dbReference type="AlphaFoldDB" id="A0A849VZV4"/>
<evidence type="ECO:0000313" key="3">
    <source>
        <dbReference type="Proteomes" id="UP000550508"/>
    </source>
</evidence>
<dbReference type="RefSeq" id="WP_174208514.1">
    <property type="nucleotide sequence ID" value="NZ_CP088292.1"/>
</dbReference>
<proteinExistence type="predicted"/>
<organism evidence="2 3">
    <name type="scientific">Phyllobacterium pellucidum</name>
    <dbReference type="NCBI Taxonomy" id="2740464"/>
    <lineage>
        <taxon>Bacteria</taxon>
        <taxon>Pseudomonadati</taxon>
        <taxon>Pseudomonadota</taxon>
        <taxon>Alphaproteobacteria</taxon>
        <taxon>Hyphomicrobiales</taxon>
        <taxon>Phyllobacteriaceae</taxon>
        <taxon>Phyllobacterium</taxon>
    </lineage>
</organism>
<keyword evidence="3" id="KW-1185">Reference proteome</keyword>
<feature type="region of interest" description="Disordered" evidence="1">
    <location>
        <begin position="1"/>
        <end position="47"/>
    </location>
</feature>
<accession>A0A849VZV4</accession>
<reference evidence="2 3" key="1">
    <citation type="submission" date="2020-05" db="EMBL/GenBank/DDBJ databases">
        <authorList>
            <person name="Kim M.K."/>
        </authorList>
    </citation>
    <scope>NUCLEOTIDE SEQUENCE [LARGE SCALE GENOMIC DNA]</scope>
    <source>
        <strain evidence="2 3">BT25</strain>
    </source>
</reference>
<evidence type="ECO:0000313" key="2">
    <source>
        <dbReference type="EMBL" id="NTS33937.1"/>
    </source>
</evidence>
<protein>
    <submittedName>
        <fullName evidence="2">Uncharacterized protein</fullName>
    </submittedName>
</protein>
<evidence type="ECO:0000256" key="1">
    <source>
        <dbReference type="SAM" id="MobiDB-lite"/>
    </source>
</evidence>
<comment type="caution">
    <text evidence="2">The sequence shown here is derived from an EMBL/GenBank/DDBJ whole genome shotgun (WGS) entry which is preliminary data.</text>
</comment>
<dbReference type="Proteomes" id="UP000550508">
    <property type="component" value="Unassembled WGS sequence"/>
</dbReference>